<reference evidence="10 11" key="1">
    <citation type="submission" date="2019-06" db="EMBL/GenBank/DDBJ databases">
        <title>A chromosomal-level reference genome of Carpinus fangiana (Coryloideae, Betulaceae).</title>
        <authorList>
            <person name="Yang X."/>
            <person name="Wang Z."/>
            <person name="Zhang L."/>
            <person name="Hao G."/>
            <person name="Liu J."/>
            <person name="Yang Y."/>
        </authorList>
    </citation>
    <scope>NUCLEOTIDE SEQUENCE [LARGE SCALE GENOMIC DNA]</scope>
    <source>
        <strain evidence="10">Cfa_2016G</strain>
        <tissue evidence="10">Leaf</tissue>
    </source>
</reference>
<organism evidence="10 11">
    <name type="scientific">Carpinus fangiana</name>
    <dbReference type="NCBI Taxonomy" id="176857"/>
    <lineage>
        <taxon>Eukaryota</taxon>
        <taxon>Viridiplantae</taxon>
        <taxon>Streptophyta</taxon>
        <taxon>Embryophyta</taxon>
        <taxon>Tracheophyta</taxon>
        <taxon>Spermatophyta</taxon>
        <taxon>Magnoliopsida</taxon>
        <taxon>eudicotyledons</taxon>
        <taxon>Gunneridae</taxon>
        <taxon>Pentapetalae</taxon>
        <taxon>rosids</taxon>
        <taxon>fabids</taxon>
        <taxon>Fagales</taxon>
        <taxon>Betulaceae</taxon>
        <taxon>Carpinus</taxon>
    </lineage>
</organism>
<dbReference type="Proteomes" id="UP000327013">
    <property type="component" value="Chromosome 5"/>
</dbReference>
<gene>
    <name evidence="10" type="ORF">FH972_011869</name>
</gene>
<dbReference type="PANTHER" id="PTHR14513:SF4">
    <property type="entry name" value="PROTECTION OF TELOMERES PROTEIN 1"/>
    <property type="match status" value="1"/>
</dbReference>
<dbReference type="AlphaFoldDB" id="A0A5N6R554"/>
<dbReference type="GO" id="GO:0010521">
    <property type="term" value="F:telomerase inhibitor activity"/>
    <property type="evidence" value="ECO:0007669"/>
    <property type="project" value="TreeGrafter"/>
</dbReference>
<accession>A0A5N6R554</accession>
<dbReference type="InterPro" id="IPR032042">
    <property type="entry name" value="POT1PC"/>
</dbReference>
<dbReference type="Pfam" id="PF25507">
    <property type="entry name" value="OB_POT1A"/>
    <property type="match status" value="1"/>
</dbReference>
<dbReference type="SMART" id="SM00976">
    <property type="entry name" value="Telo_bind"/>
    <property type="match status" value="1"/>
</dbReference>
<dbReference type="OrthoDB" id="2186770at2759"/>
<dbReference type="SUPFAM" id="SSF50249">
    <property type="entry name" value="Nucleic acid-binding proteins"/>
    <property type="match status" value="2"/>
</dbReference>
<dbReference type="EMBL" id="CM017325">
    <property type="protein sequence ID" value="KAE8054994.1"/>
    <property type="molecule type" value="Genomic_DNA"/>
</dbReference>
<sequence length="459" mass="52396">MEKMNTNNTIIQIRDALSRVNQKVNLIGFVREFSFPRKSLGTDYVSTLKIVDESYRENELSVQIFTRKAEDLPMPRSHKDFIILYKVKITEFNGRLYAVFNKIFSSYALFDEKSCIDFNPYQASSGFHLLGPDMGFVRRMGHSCSKFPFSGGMDEYLLSLKDIKSDKPYFDLVCKVLHVEEVTSNVWMLFVWDGNDTPPLSLDTNLNDEEQNPLPLHIEQFLLPSDILCTFPCVGTVLRVMTDKAHEKFGLNFNGIGKWVRFRNMTCEVHFGSWKGLLTSSSRVRYLPENHDTVLECIRNFNQRGMGEEGRFPSWSSPPYLAVIDYENVPFATMMDLLTQPEVGGTVKCIVRVLAVCPPQAKDFCNQPVGSDQYRMRLTLEDPTARLHATLCGDDWVKFFGDCFSVDVLTTKMNKLLGVPGKEDSDSLRSPPWIKCCINVNSVGYHICGTRLVDDDVEY</sequence>
<evidence type="ECO:0000256" key="6">
    <source>
        <dbReference type="ARBA" id="ARBA00022895"/>
    </source>
</evidence>
<dbReference type="GO" id="GO:0016233">
    <property type="term" value="P:telomere capping"/>
    <property type="evidence" value="ECO:0007669"/>
    <property type="project" value="TreeGrafter"/>
</dbReference>
<name>A0A5N6R554_9ROSI</name>
<keyword evidence="8" id="KW-0539">Nucleus</keyword>
<evidence type="ECO:0000256" key="1">
    <source>
        <dbReference type="ARBA" id="ARBA00004123"/>
    </source>
</evidence>
<comment type="similarity">
    <text evidence="3">Belongs to the telombin family.</text>
</comment>
<evidence type="ECO:0000313" key="10">
    <source>
        <dbReference type="EMBL" id="KAE8054994.1"/>
    </source>
</evidence>
<dbReference type="InterPro" id="IPR012340">
    <property type="entry name" value="NA-bd_OB-fold"/>
</dbReference>
<keyword evidence="6" id="KW-0779">Telomere</keyword>
<evidence type="ECO:0000256" key="7">
    <source>
        <dbReference type="ARBA" id="ARBA00023125"/>
    </source>
</evidence>
<dbReference type="InterPro" id="IPR057620">
    <property type="entry name" value="POT1A/B-like_OB"/>
</dbReference>
<dbReference type="CDD" id="cd04497">
    <property type="entry name" value="hPOT1_OB1_like"/>
    <property type="match status" value="1"/>
</dbReference>
<comment type="subcellular location">
    <subcellularLocation>
        <location evidence="2">Chromosome</location>
        <location evidence="2">Telomere</location>
    </subcellularLocation>
    <subcellularLocation>
        <location evidence="1">Nucleus</location>
    </subcellularLocation>
</comment>
<proteinExistence type="inferred from homology"/>
<dbReference type="Pfam" id="PF02765">
    <property type="entry name" value="POT1"/>
    <property type="match status" value="1"/>
</dbReference>
<protein>
    <recommendedName>
        <fullName evidence="4">Protection of telomeres protein 1</fullName>
    </recommendedName>
</protein>
<dbReference type="InterPro" id="IPR028389">
    <property type="entry name" value="POT1"/>
</dbReference>
<dbReference type="GO" id="GO:0000783">
    <property type="term" value="C:nuclear telomere cap complex"/>
    <property type="evidence" value="ECO:0007669"/>
    <property type="project" value="TreeGrafter"/>
</dbReference>
<evidence type="ECO:0000259" key="9">
    <source>
        <dbReference type="SMART" id="SM00976"/>
    </source>
</evidence>
<evidence type="ECO:0000256" key="4">
    <source>
        <dbReference type="ARBA" id="ARBA00015253"/>
    </source>
</evidence>
<evidence type="ECO:0000256" key="3">
    <source>
        <dbReference type="ARBA" id="ARBA00008442"/>
    </source>
</evidence>
<dbReference type="GO" id="GO:0098505">
    <property type="term" value="F:G-rich strand telomeric DNA binding"/>
    <property type="evidence" value="ECO:0007669"/>
    <property type="project" value="TreeGrafter"/>
</dbReference>
<evidence type="ECO:0000256" key="5">
    <source>
        <dbReference type="ARBA" id="ARBA00022454"/>
    </source>
</evidence>
<keyword evidence="7" id="KW-0238">DNA-binding</keyword>
<dbReference type="InterPro" id="IPR011564">
    <property type="entry name" value="Telomer_end-bd_POT1/Cdc13"/>
</dbReference>
<dbReference type="GO" id="GO:0032210">
    <property type="term" value="P:regulation of telomere maintenance via telomerase"/>
    <property type="evidence" value="ECO:0007669"/>
    <property type="project" value="TreeGrafter"/>
</dbReference>
<dbReference type="PANTHER" id="PTHR14513">
    <property type="entry name" value="PROTECTION OF TELOMERES 1"/>
    <property type="match status" value="1"/>
</dbReference>
<evidence type="ECO:0000256" key="8">
    <source>
        <dbReference type="ARBA" id="ARBA00023242"/>
    </source>
</evidence>
<dbReference type="Pfam" id="PF16686">
    <property type="entry name" value="POT1PC"/>
    <property type="match status" value="1"/>
</dbReference>
<evidence type="ECO:0000256" key="2">
    <source>
        <dbReference type="ARBA" id="ARBA00004574"/>
    </source>
</evidence>
<keyword evidence="5" id="KW-0158">Chromosome</keyword>
<evidence type="ECO:0000313" key="11">
    <source>
        <dbReference type="Proteomes" id="UP000327013"/>
    </source>
</evidence>
<feature type="domain" description="Telomeric single stranded DNA binding POT1/Cdc13" evidence="9">
    <location>
        <begin position="10"/>
        <end position="145"/>
    </location>
</feature>
<dbReference type="Gene3D" id="2.40.50.140">
    <property type="entry name" value="Nucleic acid-binding proteins"/>
    <property type="match status" value="2"/>
</dbReference>
<keyword evidence="11" id="KW-1185">Reference proteome</keyword>